<dbReference type="InterPro" id="IPR026960">
    <property type="entry name" value="RVT-Znf"/>
</dbReference>
<dbReference type="InterPro" id="IPR012337">
    <property type="entry name" value="RNaseH-like_sf"/>
</dbReference>
<evidence type="ECO:0000313" key="2">
    <source>
        <dbReference type="RefSeq" id="XP_018852561.1"/>
    </source>
</evidence>
<accession>A0A2I4H8T8</accession>
<dbReference type="SUPFAM" id="SSF53098">
    <property type="entry name" value="Ribonuclease H-like"/>
    <property type="match status" value="1"/>
</dbReference>
<dbReference type="RefSeq" id="XP_018852561.1">
    <property type="nucleotide sequence ID" value="XM_018997016.1"/>
</dbReference>
<protein>
    <submittedName>
        <fullName evidence="2">Uncharacterized protein LOC109014517</fullName>
    </submittedName>
</protein>
<gene>
    <name evidence="2" type="primary">LOC109014517</name>
</gene>
<dbReference type="OrthoDB" id="1751350at2759"/>
<dbReference type="GeneID" id="109014517"/>
<proteinExistence type="predicted"/>
<dbReference type="GO" id="GO:0004523">
    <property type="term" value="F:RNA-DNA hybrid ribonuclease activity"/>
    <property type="evidence" value="ECO:0007669"/>
    <property type="project" value="InterPro"/>
</dbReference>
<dbReference type="InterPro" id="IPR002156">
    <property type="entry name" value="RNaseH_domain"/>
</dbReference>
<dbReference type="InterPro" id="IPR044730">
    <property type="entry name" value="RNase_H-like_dom_plant"/>
</dbReference>
<reference evidence="2" key="1">
    <citation type="submission" date="2025-08" db="UniProtKB">
        <authorList>
            <consortium name="RefSeq"/>
        </authorList>
    </citation>
    <scope>IDENTIFICATION</scope>
    <source>
        <tissue evidence="2">Leaves</tissue>
    </source>
</reference>
<dbReference type="AlphaFoldDB" id="A0A2I4H8T8"/>
<dbReference type="InterPro" id="IPR052929">
    <property type="entry name" value="RNase_H-like_EbsB-rel"/>
</dbReference>
<dbReference type="PANTHER" id="PTHR47074">
    <property type="entry name" value="BNAC02G40300D PROTEIN"/>
    <property type="match status" value="1"/>
</dbReference>
<dbReference type="Pfam" id="PF13966">
    <property type="entry name" value="zf-RVT"/>
    <property type="match status" value="1"/>
</dbReference>
<dbReference type="CDD" id="cd06222">
    <property type="entry name" value="RNase_H_like"/>
    <property type="match status" value="1"/>
</dbReference>
<sequence length="343" mass="40128">MGESSNWQITKQMWKLVWNLNVPRKVKHFIWKALQSILPTKLNMWKRNVVEDATCPICKKEEESIQHVLWNCPAANNVWVERSSGLHKWCCEEVDFIQLWQKLMKTLEKEKLEIVAVILAGIWFRRNKFVFNEKFDGPSQVMKQAELMMEMLHKAEEKQGDHRRDMRIRRINTKWLPPNDYFMKINYDAFVNKEEKKMGIGMTARNHVGEILFSCCVVRKFVGEIEVAETLALWKAMETGAELNLQGVVFEGDAQTIAKAVNSKDVYHGWIDQQVLDIKEVLSHRPSWSVHSIFREGNNVAHMLAKRAMQRGEESFWMKEIPSEFVSIVEMEKPCNKLCSVIS</sequence>
<dbReference type="InterPro" id="IPR036397">
    <property type="entry name" value="RNaseH_sf"/>
</dbReference>
<name>A0A2I4H8T8_JUGRE</name>
<organism evidence="1 2">
    <name type="scientific">Juglans regia</name>
    <name type="common">English walnut</name>
    <dbReference type="NCBI Taxonomy" id="51240"/>
    <lineage>
        <taxon>Eukaryota</taxon>
        <taxon>Viridiplantae</taxon>
        <taxon>Streptophyta</taxon>
        <taxon>Embryophyta</taxon>
        <taxon>Tracheophyta</taxon>
        <taxon>Spermatophyta</taxon>
        <taxon>Magnoliopsida</taxon>
        <taxon>eudicotyledons</taxon>
        <taxon>Gunneridae</taxon>
        <taxon>Pentapetalae</taxon>
        <taxon>rosids</taxon>
        <taxon>fabids</taxon>
        <taxon>Fagales</taxon>
        <taxon>Juglandaceae</taxon>
        <taxon>Juglans</taxon>
    </lineage>
</organism>
<dbReference type="KEGG" id="jre:109014517"/>
<dbReference type="Proteomes" id="UP000235220">
    <property type="component" value="Chromosome 2"/>
</dbReference>
<dbReference type="PANTHER" id="PTHR47074:SF48">
    <property type="entry name" value="POLYNUCLEOTIDYL TRANSFERASE, RIBONUCLEASE H-LIKE SUPERFAMILY PROTEIN"/>
    <property type="match status" value="1"/>
</dbReference>
<dbReference type="STRING" id="51240.A0A2I4H8T8"/>
<evidence type="ECO:0000313" key="1">
    <source>
        <dbReference type="Proteomes" id="UP000235220"/>
    </source>
</evidence>
<dbReference type="GO" id="GO:0003676">
    <property type="term" value="F:nucleic acid binding"/>
    <property type="evidence" value="ECO:0007669"/>
    <property type="project" value="InterPro"/>
</dbReference>
<dbReference type="Gramene" id="Jr02_17720_p1">
    <property type="protein sequence ID" value="cds.Jr02_17720_p1"/>
    <property type="gene ID" value="Jr02_17720"/>
</dbReference>
<dbReference type="Pfam" id="PF13456">
    <property type="entry name" value="RVT_3"/>
    <property type="match status" value="1"/>
</dbReference>
<keyword evidence="1" id="KW-1185">Reference proteome</keyword>
<dbReference type="Gene3D" id="3.30.420.10">
    <property type="entry name" value="Ribonuclease H-like superfamily/Ribonuclease H"/>
    <property type="match status" value="1"/>
</dbReference>